<evidence type="ECO:0000256" key="2">
    <source>
        <dbReference type="SAM" id="SignalP"/>
    </source>
</evidence>
<name>A0ABW6DEI3_9BACT</name>
<keyword evidence="1" id="KW-0175">Coiled coil</keyword>
<evidence type="ECO:0000313" key="4">
    <source>
        <dbReference type="EMBL" id="MFD3407093.1"/>
    </source>
</evidence>
<dbReference type="InterPro" id="IPR018711">
    <property type="entry name" value="NAGPA"/>
</dbReference>
<reference evidence="4 5" key="1">
    <citation type="submission" date="2024-03" db="EMBL/GenBank/DDBJ databases">
        <title>Aquirufa genome sequencing.</title>
        <authorList>
            <person name="Pitt A."/>
            <person name="Hahn M.W."/>
        </authorList>
    </citation>
    <scope>NUCLEOTIDE SEQUENCE [LARGE SCALE GENOMIC DNA]</scope>
    <source>
        <strain evidence="4 5">HETE-83D</strain>
    </source>
</reference>
<comment type="caution">
    <text evidence="4">The sequence shown here is derived from an EMBL/GenBank/DDBJ whole genome shotgun (WGS) entry which is preliminary data.</text>
</comment>
<keyword evidence="5" id="KW-1185">Reference proteome</keyword>
<organism evidence="4 5">
    <name type="scientific">Aquirufa esocilacus</name>
    <dbReference type="NCBI Taxonomy" id="3096513"/>
    <lineage>
        <taxon>Bacteria</taxon>
        <taxon>Pseudomonadati</taxon>
        <taxon>Bacteroidota</taxon>
        <taxon>Cytophagia</taxon>
        <taxon>Cytophagales</taxon>
        <taxon>Flectobacillaceae</taxon>
        <taxon>Aquirufa</taxon>
    </lineage>
</organism>
<dbReference type="RefSeq" id="WP_377979560.1">
    <property type="nucleotide sequence ID" value="NZ_JBBKXX010000001.1"/>
</dbReference>
<feature type="coiled-coil region" evidence="1">
    <location>
        <begin position="367"/>
        <end position="418"/>
    </location>
</feature>
<evidence type="ECO:0000313" key="5">
    <source>
        <dbReference type="Proteomes" id="UP001598019"/>
    </source>
</evidence>
<evidence type="ECO:0000259" key="3">
    <source>
        <dbReference type="Pfam" id="PF09992"/>
    </source>
</evidence>
<keyword evidence="4" id="KW-0326">Glycosidase</keyword>
<dbReference type="Pfam" id="PF09992">
    <property type="entry name" value="NAGPA"/>
    <property type="match status" value="1"/>
</dbReference>
<gene>
    <name evidence="4" type="ORF">SKC37_00365</name>
</gene>
<keyword evidence="2" id="KW-0732">Signal</keyword>
<feature type="signal peptide" evidence="2">
    <location>
        <begin position="1"/>
        <end position="22"/>
    </location>
</feature>
<protein>
    <submittedName>
        <fullName evidence="4">Phosphodiester glycosidase family protein</fullName>
    </submittedName>
</protein>
<accession>A0ABW6DEI3</accession>
<dbReference type="GO" id="GO:0016798">
    <property type="term" value="F:hydrolase activity, acting on glycosyl bonds"/>
    <property type="evidence" value="ECO:0007669"/>
    <property type="project" value="UniProtKB-KW"/>
</dbReference>
<dbReference type="EMBL" id="JBBKXX010000001">
    <property type="protein sequence ID" value="MFD3407093.1"/>
    <property type="molecule type" value="Genomic_DNA"/>
</dbReference>
<proteinExistence type="predicted"/>
<keyword evidence="4" id="KW-0378">Hydrolase</keyword>
<feature type="chain" id="PRO_5047306253" evidence="2">
    <location>
        <begin position="23"/>
        <end position="734"/>
    </location>
</feature>
<feature type="domain" description="Phosphodiester glycosidase" evidence="3">
    <location>
        <begin position="550"/>
        <end position="714"/>
    </location>
</feature>
<feature type="coiled-coil region" evidence="1">
    <location>
        <begin position="187"/>
        <end position="214"/>
    </location>
</feature>
<sequence length="734" mass="82793">MKNTIKFLIFIPFLFLTTVKVAGNDLDTTKVDNAQLLPKKVVKNDSLTTATNKILLSENKDSVKIKSSAIVKKETTEEENVNQENESFSAAFQKIIDKNYKDVIENLTLLEKLKADSSRIATVKIEMQQLDEEIKKDSTSLVSSLQKLASDDKTTQTSGNKNISTIFKKILEYAKNDAGIKTNREDIAKKERFINELEKIKSKEKEEKEKELLAKLISSKDTIKEFQISWNKKPYKLTIKDLRKIKFNQGKKNLDFNSSEDYIVINNDFTPTLLKSGSKKNTMKNEDILYSAAGKISAVNSVNGPSLEDKYITWFDKATNYSLTLNTPQNKSSNIEALIEHFGGKEFILTQSNILPHNSSKNDLSDNKSLNESIRSLEIKLEQIANLEKDIKEKTTDLNQIKKETENLTLKNAQLLDNIFVEIYGEKKPLSVEETSKIVKLASLINSNQTRIGTQKAEFIGFLKTYSSNKPSSINKAIQVLENQLGNFLNSKDQLPLLVSLEFGHSKFRILLVDPTKNDIHLHNNGTGDLAPLGDSWQHFYKEKKIKPYAVVNAGMYELNGAAKGLLIENKIQKHPIDLIDKGSGNFYMQPNGLFYQDTKGQFGILDTKTFNTKFETGKLKKSQESSNLNFATQSGPMLVKNNVINSQFLFNSTNLNIRNGVGISKKWKRPLVVMVISDTKVNFYDFALLFKSILGCDNALYLDGAISKMYVKGEKTRDLSGELGPKLLVTEKK</sequence>
<evidence type="ECO:0000256" key="1">
    <source>
        <dbReference type="SAM" id="Coils"/>
    </source>
</evidence>
<dbReference type="Proteomes" id="UP001598019">
    <property type="component" value="Unassembled WGS sequence"/>
</dbReference>